<sequence>MGANQDELEVPVRRVTAIRAAHHGIVAFFPACLTIQVNDDEIAFHRA</sequence>
<dbReference type="RefSeq" id="WP_245809509.1">
    <property type="nucleotide sequence ID" value="NZ_LT828556.1"/>
</dbReference>
<dbReference type="EMBL" id="FWEV01000115">
    <property type="protein sequence ID" value="SLM29901.1"/>
    <property type="molecule type" value="Genomic_DNA"/>
</dbReference>
<gene>
    <name evidence="1" type="ORF">MTBBW1_2010010</name>
</gene>
<accession>A0A1W1HBM0</accession>
<proteinExistence type="predicted"/>
<dbReference type="AlphaFoldDB" id="A0A1W1HBM0"/>
<name>A0A1W1HBM0_9BACT</name>
<keyword evidence="2" id="KW-1185">Reference proteome</keyword>
<reference evidence="1 2" key="1">
    <citation type="submission" date="2017-03" db="EMBL/GenBank/DDBJ databases">
        <authorList>
            <person name="Afonso C.L."/>
            <person name="Miller P.J."/>
            <person name="Scott M.A."/>
            <person name="Spackman E."/>
            <person name="Goraichik I."/>
            <person name="Dimitrov K.M."/>
            <person name="Suarez D.L."/>
            <person name="Swayne D.E."/>
        </authorList>
    </citation>
    <scope>NUCLEOTIDE SEQUENCE [LARGE SCALE GENOMIC DNA]</scope>
    <source>
        <strain evidence="1">PRJEB14757</strain>
    </source>
</reference>
<evidence type="ECO:0000313" key="1">
    <source>
        <dbReference type="EMBL" id="SLM29901.1"/>
    </source>
</evidence>
<organism evidence="1 2">
    <name type="scientific">Desulfamplus magnetovallimortis</name>
    <dbReference type="NCBI Taxonomy" id="1246637"/>
    <lineage>
        <taxon>Bacteria</taxon>
        <taxon>Pseudomonadati</taxon>
        <taxon>Thermodesulfobacteriota</taxon>
        <taxon>Desulfobacteria</taxon>
        <taxon>Desulfobacterales</taxon>
        <taxon>Desulfobacteraceae</taxon>
        <taxon>Desulfamplus</taxon>
    </lineage>
</organism>
<dbReference type="Proteomes" id="UP000191931">
    <property type="component" value="Unassembled WGS sequence"/>
</dbReference>
<evidence type="ECO:0000313" key="2">
    <source>
        <dbReference type="Proteomes" id="UP000191931"/>
    </source>
</evidence>
<protein>
    <submittedName>
        <fullName evidence="1">Uncharacterized protein</fullName>
    </submittedName>
</protein>